<organism evidence="1 2">
    <name type="scientific">Apatococcus lobatus</name>
    <dbReference type="NCBI Taxonomy" id="904363"/>
    <lineage>
        <taxon>Eukaryota</taxon>
        <taxon>Viridiplantae</taxon>
        <taxon>Chlorophyta</taxon>
        <taxon>core chlorophytes</taxon>
        <taxon>Trebouxiophyceae</taxon>
        <taxon>Chlorellales</taxon>
        <taxon>Chlorellaceae</taxon>
        <taxon>Apatococcus</taxon>
    </lineage>
</organism>
<protein>
    <recommendedName>
        <fullName evidence="3">Fungal-type protein kinase domain-containing protein</fullName>
    </recommendedName>
</protein>
<evidence type="ECO:0000313" key="1">
    <source>
        <dbReference type="EMBL" id="KAK9827444.1"/>
    </source>
</evidence>
<reference evidence="1 2" key="1">
    <citation type="journal article" date="2024" name="Nat. Commun.">
        <title>Phylogenomics reveals the evolutionary origins of lichenization in chlorophyte algae.</title>
        <authorList>
            <person name="Puginier C."/>
            <person name="Libourel C."/>
            <person name="Otte J."/>
            <person name="Skaloud P."/>
            <person name="Haon M."/>
            <person name="Grisel S."/>
            <person name="Petersen M."/>
            <person name="Berrin J.G."/>
            <person name="Delaux P.M."/>
            <person name="Dal Grande F."/>
            <person name="Keller J."/>
        </authorList>
    </citation>
    <scope>NUCLEOTIDE SEQUENCE [LARGE SCALE GENOMIC DNA]</scope>
    <source>
        <strain evidence="1 2">SAG 2145</strain>
    </source>
</reference>
<name>A0AAW1R136_9CHLO</name>
<dbReference type="AlphaFoldDB" id="A0AAW1R136"/>
<evidence type="ECO:0000313" key="2">
    <source>
        <dbReference type="Proteomes" id="UP001438707"/>
    </source>
</evidence>
<proteinExistence type="predicted"/>
<dbReference type="EMBL" id="JALJOS010000018">
    <property type="protein sequence ID" value="KAK9827444.1"/>
    <property type="molecule type" value="Genomic_DNA"/>
</dbReference>
<accession>A0AAW1R136</accession>
<dbReference type="Proteomes" id="UP001438707">
    <property type="component" value="Unassembled WGS sequence"/>
</dbReference>
<evidence type="ECO:0008006" key="3">
    <source>
        <dbReference type="Google" id="ProtNLM"/>
    </source>
</evidence>
<comment type="caution">
    <text evidence="1">The sequence shown here is derived from an EMBL/GenBank/DDBJ whole genome shotgun (WGS) entry which is preliminary data.</text>
</comment>
<keyword evidence="2" id="KW-1185">Reference proteome</keyword>
<sequence>MAGAACIGPPSVWGIFGQMQAATNSSGCLHSSAEYYLSRILSQAHSNATGKAAAKNINDAIPGAVSSLGGGEAEMMLNFRGILLEYFRSQIPHVIPTLEPTSAALESSAESDGAVPVYDSDLGLKLPNILLIEGREDWGKGDGSNPFAQLIAYYAKAVFSRQREPLVKNTVFPAFGLEVFGNNIRRLLQTCIPMTGAFCVFPGCCSGHSIKRSLMWVTTAPYPSTLHAEAGKAGVVPQLSQKRQKRYPGGQHLVEMEYLDPQHGWISLANFDGDWASARFMLEELLQKWQACCDNKAVHGDLRPPNIFLRLRTHASWTWRGLEGRAAVIQEPLLALRGPHQASGSVSWEEWGPVHCPVLDRFSLVCCAAELWACEDIQAPSSIQADAEAFAS</sequence>
<gene>
    <name evidence="1" type="ORF">WJX74_002905</name>
</gene>